<dbReference type="PROSITE" id="PS50111">
    <property type="entry name" value="CHEMOTAXIS_TRANSDUC_2"/>
    <property type="match status" value="1"/>
</dbReference>
<keyword evidence="6" id="KW-0472">Membrane</keyword>
<keyword evidence="2" id="KW-1003">Cell membrane</keyword>
<dbReference type="Gene3D" id="1.10.287.950">
    <property type="entry name" value="Methyl-accepting chemotaxis protein"/>
    <property type="match status" value="1"/>
</dbReference>
<dbReference type="KEGG" id="azc:AZC_2564"/>
<dbReference type="SUPFAM" id="SSF58104">
    <property type="entry name" value="Methyl-accepting chemotaxis protein (MCP) signaling domain"/>
    <property type="match status" value="1"/>
</dbReference>
<organism evidence="10 11">
    <name type="scientific">Azorhizobium caulinodans (strain ATCC 43989 / DSM 5975 / JCM 20966 / LMG 6465 / NBRC 14845 / NCIMB 13405 / ORS 571)</name>
    <dbReference type="NCBI Taxonomy" id="438753"/>
    <lineage>
        <taxon>Bacteria</taxon>
        <taxon>Pseudomonadati</taxon>
        <taxon>Pseudomonadota</taxon>
        <taxon>Alphaproteobacteria</taxon>
        <taxon>Hyphomicrobiales</taxon>
        <taxon>Xanthobacteraceae</taxon>
        <taxon>Azorhizobium</taxon>
    </lineage>
</organism>
<feature type="domain" description="T-SNARE coiled-coil homology" evidence="8">
    <location>
        <begin position="513"/>
        <end position="575"/>
    </location>
</feature>
<reference evidence="10 11" key="3">
    <citation type="journal article" date="2008" name="BMC Genomics">
        <title>The genome of the versatile nitrogen fixer Azorhizobium caulinodans ORS571.</title>
        <authorList>
            <person name="Lee KB."/>
            <person name="Backer P.D."/>
            <person name="Aono T."/>
            <person name="Liu CT."/>
            <person name="Suzuki S."/>
            <person name="Suzuki T."/>
            <person name="Kaneko T."/>
            <person name="Yamada M."/>
            <person name="Tabata S."/>
            <person name="Kupfer D.M."/>
            <person name="Najar F.Z."/>
            <person name="Wiley G.B."/>
            <person name="Roe B."/>
            <person name="Binnewies T.T."/>
            <person name="Ussery D.W."/>
            <person name="D'Haeze W."/>
            <person name="Herder J.D."/>
            <person name="Gevers D."/>
            <person name="Vereecke D."/>
            <person name="Holsters M."/>
            <person name="Oyaizu H."/>
        </authorList>
    </citation>
    <scope>NUCLEOTIDE SEQUENCE [LARGE SCALE GENOMIC DNA]</scope>
    <source>
        <strain evidence="11">ATCC 43989 / DSM 5975 / JCM 20966 / LMG 6465 / NBRC 14845 / NCIMB 13405 / ORS 571</strain>
    </source>
</reference>
<keyword evidence="11" id="KW-1185">Reference proteome</keyword>
<dbReference type="eggNOG" id="COG0840">
    <property type="taxonomic scope" value="Bacteria"/>
</dbReference>
<gene>
    <name evidence="10" type="ordered locus">AZC_2564</name>
</gene>
<protein>
    <submittedName>
        <fullName evidence="10">Chemotaxis sensory transducer</fullName>
    </submittedName>
</protein>
<comment type="similarity">
    <text evidence="4">Belongs to the methyl-accepting chemotaxis (MCP) protein family.</text>
</comment>
<keyword evidence="6" id="KW-0812">Transmembrane</keyword>
<evidence type="ECO:0000313" key="11">
    <source>
        <dbReference type="Proteomes" id="UP000000270"/>
    </source>
</evidence>
<evidence type="ECO:0000256" key="5">
    <source>
        <dbReference type="PROSITE-ProRule" id="PRU00284"/>
    </source>
</evidence>
<dbReference type="GO" id="GO:0005886">
    <property type="term" value="C:plasma membrane"/>
    <property type="evidence" value="ECO:0007669"/>
    <property type="project" value="UniProtKB-SubCell"/>
</dbReference>
<dbReference type="EMBL" id="AP009384">
    <property type="protein sequence ID" value="BAF88562.1"/>
    <property type="molecule type" value="Genomic_DNA"/>
</dbReference>
<dbReference type="PROSITE" id="PS50192">
    <property type="entry name" value="T_SNARE"/>
    <property type="match status" value="1"/>
</dbReference>
<reference evidence="11" key="2">
    <citation type="submission" date="2007-04" db="EMBL/GenBank/DDBJ databases">
        <title>Complete genome sequence of the nitrogen-fixing bacterium Azorhizobium caulinodans ORS571.</title>
        <authorList>
            <person name="Lee K.B."/>
            <person name="Backer P.D."/>
            <person name="Aono T."/>
            <person name="Liu C.T."/>
            <person name="Suzuki S."/>
            <person name="Suzuki T."/>
            <person name="Kaneko T."/>
            <person name="Yamada M."/>
            <person name="Tabata S."/>
            <person name="Kupfer D.M."/>
            <person name="Najar F.Z."/>
            <person name="Wiley G.B."/>
            <person name="Roe B."/>
            <person name="Binnewies T."/>
            <person name="Ussery D."/>
            <person name="Vereecke D."/>
            <person name="Gevers D."/>
            <person name="Holsters M."/>
            <person name="Oyaizu H."/>
        </authorList>
    </citation>
    <scope>NUCLEOTIDE SEQUENCE [LARGE SCALE GENOMIC DNA]</scope>
    <source>
        <strain evidence="11">ATCC 43989 / DSM 5975 / JCM 20966 / LMG 6465 / NBRC 14845 / NCIMB 13405 / ORS 571</strain>
    </source>
</reference>
<dbReference type="InterPro" id="IPR004090">
    <property type="entry name" value="Chemotax_Me-accpt_rcpt"/>
</dbReference>
<dbReference type="PRINTS" id="PR00260">
    <property type="entry name" value="CHEMTRNSDUCR"/>
</dbReference>
<evidence type="ECO:0000256" key="1">
    <source>
        <dbReference type="ARBA" id="ARBA00004429"/>
    </source>
</evidence>
<dbReference type="InterPro" id="IPR000727">
    <property type="entry name" value="T_SNARE_dom"/>
</dbReference>
<dbReference type="CDD" id="cd06225">
    <property type="entry name" value="HAMP"/>
    <property type="match status" value="1"/>
</dbReference>
<dbReference type="InterPro" id="IPR003660">
    <property type="entry name" value="HAMP_dom"/>
</dbReference>
<evidence type="ECO:0000256" key="4">
    <source>
        <dbReference type="ARBA" id="ARBA00029447"/>
    </source>
</evidence>
<keyword evidence="6" id="KW-1133">Transmembrane helix</keyword>
<dbReference type="GO" id="GO:0004888">
    <property type="term" value="F:transmembrane signaling receptor activity"/>
    <property type="evidence" value="ECO:0007669"/>
    <property type="project" value="InterPro"/>
</dbReference>
<proteinExistence type="inferred from homology"/>
<reference evidence="10 11" key="4">
    <citation type="journal article" date="2009" name="Appl. Environ. Microbiol.">
        <title>Comparative genome-wide transcriptional profiling of Azorhizobium caulinodans ORS571 grown under free-living and symbiotic conditions.</title>
        <authorList>
            <person name="Tsukada S."/>
            <person name="Aono T."/>
            <person name="Akiba N."/>
            <person name="Lee KB."/>
            <person name="Liu CT."/>
            <person name="Toyazaki H."/>
            <person name="Oyaizu H."/>
        </authorList>
    </citation>
    <scope>NUCLEOTIDE SEQUENCE [LARGE SCALE GENOMIC DNA]</scope>
    <source>
        <strain evidence="11">ATCC 43989 / DSM 5975 / JCM 20966 / LMG 6465 / NBRC 14845 / NCIMB 13405 / ORS 571</strain>
    </source>
</reference>
<evidence type="ECO:0000256" key="6">
    <source>
        <dbReference type="SAM" id="Phobius"/>
    </source>
</evidence>
<dbReference type="PANTHER" id="PTHR32089">
    <property type="entry name" value="METHYL-ACCEPTING CHEMOTAXIS PROTEIN MCPB"/>
    <property type="match status" value="1"/>
</dbReference>
<keyword evidence="2" id="KW-0997">Cell inner membrane</keyword>
<dbReference type="SMART" id="SM00283">
    <property type="entry name" value="MA"/>
    <property type="match status" value="1"/>
</dbReference>
<reference evidence="10 11" key="5">
    <citation type="journal article" date="2010" name="Appl. Environ. Microbiol.">
        <title>phrR-like gene praR of Azorhizobium caulinodans ORS571 is essential for symbiosis with Sesbania rostrata and is involved in expression of reb genes.</title>
        <authorList>
            <person name="Akiba N."/>
            <person name="Aono T."/>
            <person name="Toyazaki H."/>
            <person name="Sato S."/>
            <person name="Oyaizu H."/>
        </authorList>
    </citation>
    <scope>NUCLEOTIDE SEQUENCE [LARGE SCALE GENOMIC DNA]</scope>
    <source>
        <strain evidence="11">ATCC 43989 / DSM 5975 / JCM 20966 / LMG 6465 / NBRC 14845 / NCIMB 13405 / ORS 571</strain>
    </source>
</reference>
<reference evidence="10 11" key="1">
    <citation type="journal article" date="2007" name="Appl. Environ. Microbiol.">
        <title>Rhizobial factors required for stem nodule maturation and maintenance in Sesbania rostrata-Azorhizobium caulinodans ORS571 symbiosis.</title>
        <authorList>
            <person name="Suzuki S."/>
            <person name="Aono T."/>
            <person name="Lee KB."/>
            <person name="Suzuki T."/>
            <person name="Liu CT."/>
            <person name="Miwa H."/>
            <person name="Wakao S."/>
            <person name="Iki T."/>
            <person name="Oyaizu H."/>
        </authorList>
    </citation>
    <scope>NUCLEOTIDE SEQUENCE [LARGE SCALE GENOMIC DNA]</scope>
    <source>
        <strain evidence="11">ATCC 43989 / DSM 5975 / JCM 20966 / LMG 6465 / NBRC 14845 / NCIMB 13405 / ORS 571</strain>
    </source>
</reference>
<evidence type="ECO:0000259" key="8">
    <source>
        <dbReference type="PROSITE" id="PS50192"/>
    </source>
</evidence>
<dbReference type="AlphaFoldDB" id="A8IAU9"/>
<evidence type="ECO:0000256" key="3">
    <source>
        <dbReference type="ARBA" id="ARBA00023224"/>
    </source>
</evidence>
<sequence length="617" mass="64326">MTNDGFYLHLSWALTVDSLLCMRAPSWRYDGWLARVPGKSDGQRSQQNTGDAMSYANLPMTWKVVVLLALLGVISLGGALYSTSTMSSIDSAYGELADGPQTAINKIARSARSAATVSTDIMRAIISTSDDDNVKAAAALKASMKRFGELMDEGADAVPNKRAEITQLRDRLTTVVANECGEVVRIATTETSLDSIARAGALMSARCEPAINAVIAATVEFNGKLTAESNAIRATLQAQTRHSALVTLLGIAGATLAMIAVAILLVRSGIVAPIRTMMGAMADMGQGKLGTPVAGTTRKDEIGAMATSLEHLRGQLSEAEVLRRAQQEREEVERQTMVRREALAQNFVARMKELASSFAGSSGEVAHAARDLSASADQTAQQAQAVAAAAEQAATNVQTVAASSEELAASVREITAQVSHSATVADLAFREADASNQRISELARAAADIGEVINLIKSIADQTNLLALNATIEAARAGDAGKGFAVVASEVKELASQTAKATSDISQKVEEIQSATNGTVASMAEIIRVVTNIKEISSAISGSVAQQGEATGEIAQNCQQASTGTQEVTDNITGVGRAAQATGAASNQLLSLSQGLSAQATDLRSVVETFVRDLNAA</sequence>
<dbReference type="Pfam" id="PF00672">
    <property type="entry name" value="HAMP"/>
    <property type="match status" value="1"/>
</dbReference>
<feature type="transmembrane region" description="Helical" evidence="6">
    <location>
        <begin position="243"/>
        <end position="266"/>
    </location>
</feature>
<dbReference type="Pfam" id="PF00015">
    <property type="entry name" value="MCPsignal"/>
    <property type="match status" value="1"/>
</dbReference>
<reference evidence="10 11" key="6">
    <citation type="journal article" date="2011" name="Appl. Environ. Microbiol.">
        <title>Involvement of the azorhizobial chromosome partition gene (parA) in the onset of bacteroid differentiation during Sesbania rostrata stem nodule development.</title>
        <authorList>
            <person name="Liu CT."/>
            <person name="Lee KB."/>
            <person name="Wang YS."/>
            <person name="Peng MH."/>
            <person name="Lee KT."/>
            <person name="Suzuki S."/>
            <person name="Suzuki T."/>
            <person name="Oyaizu H."/>
        </authorList>
    </citation>
    <scope>NUCLEOTIDE SEQUENCE [LARGE SCALE GENOMIC DNA]</scope>
    <source>
        <strain evidence="11">ATCC 43989 / DSM 5975 / JCM 20966 / LMG 6465 / NBRC 14845 / NCIMB 13405 / ORS 571</strain>
    </source>
</reference>
<dbReference type="GO" id="GO:0007165">
    <property type="term" value="P:signal transduction"/>
    <property type="evidence" value="ECO:0007669"/>
    <property type="project" value="UniProtKB-KW"/>
</dbReference>
<accession>A8IAU9</accession>
<feature type="transmembrane region" description="Helical" evidence="6">
    <location>
        <begin position="60"/>
        <end position="81"/>
    </location>
</feature>
<dbReference type="PANTHER" id="PTHR32089:SF112">
    <property type="entry name" value="LYSOZYME-LIKE PROTEIN-RELATED"/>
    <property type="match status" value="1"/>
</dbReference>
<evidence type="ECO:0000313" key="10">
    <source>
        <dbReference type="EMBL" id="BAF88562.1"/>
    </source>
</evidence>
<feature type="domain" description="HAMP" evidence="9">
    <location>
        <begin position="268"/>
        <end position="321"/>
    </location>
</feature>
<dbReference type="SMART" id="SM00304">
    <property type="entry name" value="HAMP"/>
    <property type="match status" value="1"/>
</dbReference>
<keyword evidence="3 5" id="KW-0807">Transducer</keyword>
<name>A8IAU9_AZOC5</name>
<dbReference type="InterPro" id="IPR004089">
    <property type="entry name" value="MCPsignal_dom"/>
</dbReference>
<dbReference type="GO" id="GO:0006935">
    <property type="term" value="P:chemotaxis"/>
    <property type="evidence" value="ECO:0007669"/>
    <property type="project" value="InterPro"/>
</dbReference>
<feature type="domain" description="Methyl-accepting transducer" evidence="7">
    <location>
        <begin position="361"/>
        <end position="597"/>
    </location>
</feature>
<dbReference type="PROSITE" id="PS50885">
    <property type="entry name" value="HAMP"/>
    <property type="match status" value="1"/>
</dbReference>
<dbReference type="STRING" id="438753.AZC_2564"/>
<dbReference type="HOGENOM" id="CLU_000445_107_27_5"/>
<evidence type="ECO:0000256" key="2">
    <source>
        <dbReference type="ARBA" id="ARBA00022519"/>
    </source>
</evidence>
<comment type="subcellular location">
    <subcellularLocation>
        <location evidence="1">Cell inner membrane</location>
        <topology evidence="1">Multi-pass membrane protein</topology>
    </subcellularLocation>
</comment>
<dbReference type="Proteomes" id="UP000000270">
    <property type="component" value="Chromosome"/>
</dbReference>
<dbReference type="Gene3D" id="6.10.340.10">
    <property type="match status" value="1"/>
</dbReference>
<evidence type="ECO:0000259" key="7">
    <source>
        <dbReference type="PROSITE" id="PS50111"/>
    </source>
</evidence>
<evidence type="ECO:0000259" key="9">
    <source>
        <dbReference type="PROSITE" id="PS50885"/>
    </source>
</evidence>